<name>A0A564XXH2_HYMDI</name>
<dbReference type="Pfam" id="PF13181">
    <property type="entry name" value="TPR_8"/>
    <property type="match status" value="2"/>
</dbReference>
<dbReference type="Proteomes" id="UP000321570">
    <property type="component" value="Unassembled WGS sequence"/>
</dbReference>
<keyword evidence="2" id="KW-0812">Transmembrane</keyword>
<dbReference type="InterPro" id="IPR019734">
    <property type="entry name" value="TPR_rpt"/>
</dbReference>
<organism evidence="11 12">
    <name type="scientific">Hymenolepis diminuta</name>
    <name type="common">Rat tapeworm</name>
    <dbReference type="NCBI Taxonomy" id="6216"/>
    <lineage>
        <taxon>Eukaryota</taxon>
        <taxon>Metazoa</taxon>
        <taxon>Spiralia</taxon>
        <taxon>Lophotrochozoa</taxon>
        <taxon>Platyhelminthes</taxon>
        <taxon>Cestoda</taxon>
        <taxon>Eucestoda</taxon>
        <taxon>Cyclophyllidea</taxon>
        <taxon>Hymenolepididae</taxon>
        <taxon>Hymenolepis</taxon>
    </lineage>
</organism>
<dbReference type="Pfam" id="PF13432">
    <property type="entry name" value="TPR_16"/>
    <property type="match status" value="1"/>
</dbReference>
<keyword evidence="4" id="KW-1000">Mitochondrion outer membrane</keyword>
<dbReference type="PANTHER" id="PTHR46208">
    <property type="entry name" value="MITOCHONDRIAL IMPORT RECEPTOR SUBUNIT TOM70"/>
    <property type="match status" value="1"/>
</dbReference>
<evidence type="ECO:0000256" key="4">
    <source>
        <dbReference type="ARBA" id="ARBA00022787"/>
    </source>
</evidence>
<keyword evidence="5 10" id="KW-0802">TPR repeat</keyword>
<keyword evidence="6" id="KW-1133">Transmembrane helix</keyword>
<keyword evidence="7" id="KW-0496">Mitochondrion</keyword>
<dbReference type="GO" id="GO:0008320">
    <property type="term" value="F:protein transmembrane transporter activity"/>
    <property type="evidence" value="ECO:0007669"/>
    <property type="project" value="TreeGrafter"/>
</dbReference>
<reference evidence="11 12" key="1">
    <citation type="submission" date="2019-07" db="EMBL/GenBank/DDBJ databases">
        <authorList>
            <person name="Jastrzebski P J."/>
            <person name="Paukszto L."/>
            <person name="Jastrzebski P J."/>
        </authorList>
    </citation>
    <scope>NUCLEOTIDE SEQUENCE [LARGE SCALE GENOMIC DNA]</scope>
    <source>
        <strain evidence="11 12">WMS-il1</strain>
    </source>
</reference>
<keyword evidence="12" id="KW-1185">Reference proteome</keyword>
<protein>
    <submittedName>
        <fullName evidence="11">Uncharacterized protein</fullName>
    </submittedName>
</protein>
<accession>A0A564XXH2</accession>
<feature type="repeat" description="TPR" evidence="10">
    <location>
        <begin position="97"/>
        <end position="130"/>
    </location>
</feature>
<dbReference type="Gene3D" id="1.25.40.10">
    <property type="entry name" value="Tetratricopeptide repeat domain"/>
    <property type="match status" value="1"/>
</dbReference>
<evidence type="ECO:0000256" key="7">
    <source>
        <dbReference type="ARBA" id="ARBA00023128"/>
    </source>
</evidence>
<evidence type="ECO:0000313" key="12">
    <source>
        <dbReference type="Proteomes" id="UP000321570"/>
    </source>
</evidence>
<evidence type="ECO:0000256" key="5">
    <source>
        <dbReference type="ARBA" id="ARBA00022803"/>
    </source>
</evidence>
<keyword evidence="8" id="KW-0472">Membrane</keyword>
<evidence type="ECO:0000256" key="8">
    <source>
        <dbReference type="ARBA" id="ARBA00023136"/>
    </source>
</evidence>
<comment type="similarity">
    <text evidence="9">Belongs to the Tom70 family.</text>
</comment>
<dbReference type="AlphaFoldDB" id="A0A564XXH2"/>
<keyword evidence="3" id="KW-0677">Repeat</keyword>
<sequence length="331" mass="37294">MNVDLHLFEKSPIGDYEKPESARARALLLDATFKALSGNAEEAKTRFLSIGDNFFAHPSIRVNALIKAASLFMTLEQDISSCMYTFQQAQTLDPICADVYIHRGQTNLLTGNLAAAEKDFSEAIRLQPNCSVAHAQRLYMRYRKAALESRVSECEKIVNDFKLLQEKFPTCIETISIFAQVLTEMGEFEKADNLYAKLIELTPTSGMPYAQRGVLHLRLKQDPVEAEKLIEKGLEVDPRCEMAWELLGQLAMERGQHEKALESFQRALDESSIISDRQHLFALREGVKAQLQAAKKYNLNLVELYGAVREDLQATMMQAMAEGYGGLTQFQ</sequence>
<dbReference type="EMBL" id="CABIJS010000022">
    <property type="protein sequence ID" value="VUZ39712.1"/>
    <property type="molecule type" value="Genomic_DNA"/>
</dbReference>
<dbReference type="GO" id="GO:0030150">
    <property type="term" value="P:protein import into mitochondrial matrix"/>
    <property type="evidence" value="ECO:0007669"/>
    <property type="project" value="TreeGrafter"/>
</dbReference>
<proteinExistence type="inferred from homology"/>
<evidence type="ECO:0000256" key="2">
    <source>
        <dbReference type="ARBA" id="ARBA00022692"/>
    </source>
</evidence>
<feature type="repeat" description="TPR" evidence="10">
    <location>
        <begin position="241"/>
        <end position="274"/>
    </location>
</feature>
<dbReference type="GO" id="GO:0005741">
    <property type="term" value="C:mitochondrial outer membrane"/>
    <property type="evidence" value="ECO:0007669"/>
    <property type="project" value="UniProtKB-SubCell"/>
</dbReference>
<dbReference type="SUPFAM" id="SSF48452">
    <property type="entry name" value="TPR-like"/>
    <property type="match status" value="1"/>
</dbReference>
<dbReference type="GO" id="GO:0030943">
    <property type="term" value="F:mitochondrion targeting sequence binding"/>
    <property type="evidence" value="ECO:0007669"/>
    <property type="project" value="TreeGrafter"/>
</dbReference>
<evidence type="ECO:0000256" key="6">
    <source>
        <dbReference type="ARBA" id="ARBA00022989"/>
    </source>
</evidence>
<dbReference type="SMART" id="SM00028">
    <property type="entry name" value="TPR"/>
    <property type="match status" value="4"/>
</dbReference>
<feature type="repeat" description="TPR" evidence="10">
    <location>
        <begin position="172"/>
        <end position="205"/>
    </location>
</feature>
<evidence type="ECO:0000256" key="10">
    <source>
        <dbReference type="PROSITE-ProRule" id="PRU00339"/>
    </source>
</evidence>
<dbReference type="PROSITE" id="PS50005">
    <property type="entry name" value="TPR"/>
    <property type="match status" value="3"/>
</dbReference>
<evidence type="ECO:0000313" key="11">
    <source>
        <dbReference type="EMBL" id="VUZ39712.1"/>
    </source>
</evidence>
<gene>
    <name evidence="11" type="ORF">WMSIL1_LOCUS890</name>
</gene>
<comment type="subcellular location">
    <subcellularLocation>
        <location evidence="1">Mitochondrion outer membrane</location>
        <topology evidence="1">Single-pass membrane protein</topology>
    </subcellularLocation>
</comment>
<evidence type="ECO:0000256" key="1">
    <source>
        <dbReference type="ARBA" id="ARBA00004572"/>
    </source>
</evidence>
<dbReference type="PANTHER" id="PTHR46208:SF1">
    <property type="entry name" value="MITOCHONDRIAL IMPORT RECEPTOR SUBUNIT TOM70"/>
    <property type="match status" value="1"/>
</dbReference>
<dbReference type="InterPro" id="IPR011990">
    <property type="entry name" value="TPR-like_helical_dom_sf"/>
</dbReference>
<evidence type="ECO:0000256" key="9">
    <source>
        <dbReference type="ARBA" id="ARBA00038030"/>
    </source>
</evidence>
<evidence type="ECO:0000256" key="3">
    <source>
        <dbReference type="ARBA" id="ARBA00022737"/>
    </source>
</evidence>
<dbReference type="GO" id="GO:0045039">
    <property type="term" value="P:protein insertion into mitochondrial inner membrane"/>
    <property type="evidence" value="ECO:0007669"/>
    <property type="project" value="TreeGrafter"/>
</dbReference>